<feature type="transmembrane region" description="Helical" evidence="1">
    <location>
        <begin position="36"/>
        <end position="55"/>
    </location>
</feature>
<name>A0A8S5PBI5_9CAUD</name>
<protein>
    <submittedName>
        <fullName evidence="2">Type II secretion system, protein M</fullName>
    </submittedName>
</protein>
<proteinExistence type="predicted"/>
<keyword evidence="1" id="KW-0812">Transmembrane</keyword>
<evidence type="ECO:0000313" key="2">
    <source>
        <dbReference type="EMBL" id="DAE03580.1"/>
    </source>
</evidence>
<reference evidence="2" key="1">
    <citation type="journal article" date="2021" name="Proc. Natl. Acad. Sci. U.S.A.">
        <title>A Catalog of Tens of Thousands of Viruses from Human Metagenomes Reveals Hidden Associations with Chronic Diseases.</title>
        <authorList>
            <person name="Tisza M.J."/>
            <person name="Buck C.B."/>
        </authorList>
    </citation>
    <scope>NUCLEOTIDE SEQUENCE</scope>
    <source>
        <strain evidence="2">CtpoI7</strain>
    </source>
</reference>
<accession>A0A8S5PBI5</accession>
<keyword evidence="1" id="KW-0472">Membrane</keyword>
<organism evidence="2">
    <name type="scientific">Siphoviridae sp. ctpoI7</name>
    <dbReference type="NCBI Taxonomy" id="2825678"/>
    <lineage>
        <taxon>Viruses</taxon>
        <taxon>Duplodnaviria</taxon>
        <taxon>Heunggongvirae</taxon>
        <taxon>Uroviricota</taxon>
        <taxon>Caudoviricetes</taxon>
    </lineage>
</organism>
<dbReference type="EMBL" id="BK015368">
    <property type="protein sequence ID" value="DAE03580.1"/>
    <property type="molecule type" value="Genomic_DNA"/>
</dbReference>
<keyword evidence="1" id="KW-1133">Transmembrane helix</keyword>
<sequence>MKETFLAFPFKRKEVKTMKKLFNWFDKLEPKEKANFLVNIINLIIAVINLIAKIIG</sequence>
<evidence type="ECO:0000256" key="1">
    <source>
        <dbReference type="SAM" id="Phobius"/>
    </source>
</evidence>